<protein>
    <submittedName>
        <fullName evidence="2">Uncharacterized protein</fullName>
    </submittedName>
</protein>
<name>A0A846MRT8_9BACT</name>
<evidence type="ECO:0000313" key="3">
    <source>
        <dbReference type="Proteomes" id="UP000537126"/>
    </source>
</evidence>
<proteinExistence type="predicted"/>
<evidence type="ECO:0000313" key="2">
    <source>
        <dbReference type="EMBL" id="NIK74175.1"/>
    </source>
</evidence>
<dbReference type="AlphaFoldDB" id="A0A846MRT8"/>
<sequence>MKKLTLILTLLTLPLYTTKAQDFFFPVQLPESIKTIDTSHVLHFGLYESFKTHTDITFPPIIIEREGYEPLYLSMVICTMTHEPYFTIITPFDPRIPLDNIKAWFITKNGLQLATFKNEFLRSKTLSKHHIAWAFSLADKLMPKGKLLFYFCLFDHDTSLALLKKIAHPDVEMTVMFKPNAGSEFNVIFYEKTLQEKDAQILKQSIQIYEDYIEVNGIDNQFVRN</sequence>
<comment type="caution">
    <text evidence="2">The sequence shown here is derived from an EMBL/GenBank/DDBJ whole genome shotgun (WGS) entry which is preliminary data.</text>
</comment>
<organism evidence="2 3">
    <name type="scientific">Thermonema lapsum</name>
    <dbReference type="NCBI Taxonomy" id="28195"/>
    <lineage>
        <taxon>Bacteria</taxon>
        <taxon>Pseudomonadati</taxon>
        <taxon>Bacteroidota</taxon>
        <taxon>Cytophagia</taxon>
        <taxon>Cytophagales</taxon>
        <taxon>Thermonemataceae</taxon>
        <taxon>Thermonema</taxon>
    </lineage>
</organism>
<keyword evidence="1" id="KW-0732">Signal</keyword>
<dbReference type="RefSeq" id="WP_166919588.1">
    <property type="nucleotide sequence ID" value="NZ_JAASRN010000002.1"/>
</dbReference>
<accession>A0A846MRT8</accession>
<gene>
    <name evidence="2" type="ORF">FHS56_001688</name>
</gene>
<evidence type="ECO:0000256" key="1">
    <source>
        <dbReference type="SAM" id="SignalP"/>
    </source>
</evidence>
<dbReference type="Proteomes" id="UP000537126">
    <property type="component" value="Unassembled WGS sequence"/>
</dbReference>
<feature type="chain" id="PRO_5032809010" evidence="1">
    <location>
        <begin position="21"/>
        <end position="225"/>
    </location>
</feature>
<dbReference type="EMBL" id="JAASRN010000002">
    <property type="protein sequence ID" value="NIK74175.1"/>
    <property type="molecule type" value="Genomic_DNA"/>
</dbReference>
<feature type="signal peptide" evidence="1">
    <location>
        <begin position="1"/>
        <end position="20"/>
    </location>
</feature>
<keyword evidence="3" id="KW-1185">Reference proteome</keyword>
<reference evidence="2 3" key="1">
    <citation type="submission" date="2020-03" db="EMBL/GenBank/DDBJ databases">
        <title>Genomic Encyclopedia of Type Strains, Phase IV (KMG-IV): sequencing the most valuable type-strain genomes for metagenomic binning, comparative biology and taxonomic classification.</title>
        <authorList>
            <person name="Goeker M."/>
        </authorList>
    </citation>
    <scope>NUCLEOTIDE SEQUENCE [LARGE SCALE GENOMIC DNA]</scope>
    <source>
        <strain evidence="2 3">DSM 5718</strain>
    </source>
</reference>